<name>A0A4Y3QIW7_MICTE</name>
<feature type="region of interest" description="Disordered" evidence="4">
    <location>
        <begin position="1"/>
        <end position="62"/>
    </location>
</feature>
<dbReference type="SUPFAM" id="SSF89919">
    <property type="entry name" value="Ribosome-binding factor A, RbfA"/>
    <property type="match status" value="1"/>
</dbReference>
<dbReference type="GO" id="GO:0043024">
    <property type="term" value="F:ribosomal small subunit binding"/>
    <property type="evidence" value="ECO:0007669"/>
    <property type="project" value="TreeGrafter"/>
</dbReference>
<comment type="function">
    <text evidence="3">One of several proteins that assist in the late maturation steps of the functional core of the 30S ribosomal subunit. Associates with free 30S ribosomal subunits (but not with 30S subunits that are part of 70S ribosomes or polysomes). Required for efficient processing of 16S rRNA. May interact with the 5'-terminal helix region of 16S rRNA.</text>
</comment>
<organism evidence="5 6">
    <name type="scientific">Microbacterium testaceum</name>
    <name type="common">Aureobacterium testaceum</name>
    <name type="synonym">Brevibacterium testaceum</name>
    <dbReference type="NCBI Taxonomy" id="2033"/>
    <lineage>
        <taxon>Bacteria</taxon>
        <taxon>Bacillati</taxon>
        <taxon>Actinomycetota</taxon>
        <taxon>Actinomycetes</taxon>
        <taxon>Micrococcales</taxon>
        <taxon>Microbacteriaceae</taxon>
        <taxon>Microbacterium</taxon>
    </lineage>
</organism>
<evidence type="ECO:0000256" key="4">
    <source>
        <dbReference type="SAM" id="MobiDB-lite"/>
    </source>
</evidence>
<keyword evidence="2 3" id="KW-0690">Ribosome biogenesis</keyword>
<dbReference type="InterPro" id="IPR023799">
    <property type="entry name" value="RbfA_dom_sf"/>
</dbReference>
<evidence type="ECO:0000256" key="2">
    <source>
        <dbReference type="ARBA" id="ARBA00022517"/>
    </source>
</evidence>
<evidence type="ECO:0000313" key="6">
    <source>
        <dbReference type="Proteomes" id="UP000319525"/>
    </source>
</evidence>
<dbReference type="EMBL" id="BJML01000001">
    <property type="protein sequence ID" value="GEB44613.1"/>
    <property type="molecule type" value="Genomic_DNA"/>
</dbReference>
<dbReference type="AlphaFoldDB" id="A0A4Y3QIW7"/>
<evidence type="ECO:0000313" key="5">
    <source>
        <dbReference type="EMBL" id="GEB44613.1"/>
    </source>
</evidence>
<proteinExistence type="inferred from homology"/>
<comment type="subunit">
    <text evidence="3">Monomer. Binds 30S ribosomal subunits, but not 50S ribosomal subunits or 70S ribosomes.</text>
</comment>
<dbReference type="PANTHER" id="PTHR33515:SF1">
    <property type="entry name" value="RIBOSOME-BINDING FACTOR A, CHLOROPLASTIC-RELATED"/>
    <property type="match status" value="1"/>
</dbReference>
<feature type="compositionally biased region" description="Basic and acidic residues" evidence="4">
    <location>
        <begin position="52"/>
        <end position="62"/>
    </location>
</feature>
<dbReference type="HAMAP" id="MF_00003">
    <property type="entry name" value="RbfA"/>
    <property type="match status" value="1"/>
</dbReference>
<feature type="compositionally biased region" description="Acidic residues" evidence="4">
    <location>
        <begin position="199"/>
        <end position="217"/>
    </location>
</feature>
<accession>A0A4Y3QIW7</accession>
<evidence type="ECO:0000256" key="1">
    <source>
        <dbReference type="ARBA" id="ARBA00022490"/>
    </source>
</evidence>
<comment type="caution">
    <text evidence="5">The sequence shown here is derived from an EMBL/GenBank/DDBJ whole genome shotgun (WGS) entry which is preliminary data.</text>
</comment>
<feature type="region of interest" description="Disordered" evidence="4">
    <location>
        <begin position="188"/>
        <end position="217"/>
    </location>
</feature>
<dbReference type="GO" id="GO:0030490">
    <property type="term" value="P:maturation of SSU-rRNA"/>
    <property type="evidence" value="ECO:0007669"/>
    <property type="project" value="UniProtKB-UniRule"/>
</dbReference>
<dbReference type="Gene3D" id="3.30.300.20">
    <property type="match status" value="1"/>
</dbReference>
<dbReference type="NCBIfam" id="TIGR00082">
    <property type="entry name" value="rbfA"/>
    <property type="match status" value="1"/>
</dbReference>
<dbReference type="Pfam" id="PF02033">
    <property type="entry name" value="RBFA"/>
    <property type="match status" value="1"/>
</dbReference>
<dbReference type="InterPro" id="IPR015946">
    <property type="entry name" value="KH_dom-like_a/b"/>
</dbReference>
<gene>
    <name evidence="3" type="primary">rbfA</name>
    <name evidence="5" type="ORF">MTE01_05580</name>
</gene>
<sequence length="217" mass="23013">MGAAPASACGGVHSPEQSGAPTPMLGGMHTPSGLRWGGSVTGRPPLRSTRGGMEKKEKAVAGERQARVADRIRVVLAERLEKGLRDPRLGFVTITDVRVTGDLQHASVFYTVMGDEAHRADTAAALKSATGMLRSEVGKNLNTRLTPSLEFILDAIPENADHISALLREARERDESVAGLAASAAYAGDADPYVKPREDDDEDAADDDLDEDDAPRA</sequence>
<dbReference type="GO" id="GO:0005829">
    <property type="term" value="C:cytosol"/>
    <property type="evidence" value="ECO:0007669"/>
    <property type="project" value="TreeGrafter"/>
</dbReference>
<keyword evidence="1 3" id="KW-0963">Cytoplasm</keyword>
<dbReference type="Proteomes" id="UP000319525">
    <property type="component" value="Unassembled WGS sequence"/>
</dbReference>
<comment type="subcellular location">
    <subcellularLocation>
        <location evidence="3">Cytoplasm</location>
    </subcellularLocation>
</comment>
<dbReference type="PANTHER" id="PTHR33515">
    <property type="entry name" value="RIBOSOME-BINDING FACTOR A, CHLOROPLASTIC-RELATED"/>
    <property type="match status" value="1"/>
</dbReference>
<evidence type="ECO:0000256" key="3">
    <source>
        <dbReference type="HAMAP-Rule" id="MF_00003"/>
    </source>
</evidence>
<reference evidence="5 6" key="1">
    <citation type="submission" date="2019-06" db="EMBL/GenBank/DDBJ databases">
        <title>Whole genome shotgun sequence of Microbacterium testaceum NBRC 12675.</title>
        <authorList>
            <person name="Hosoyama A."/>
            <person name="Uohara A."/>
            <person name="Ohji S."/>
            <person name="Ichikawa N."/>
        </authorList>
    </citation>
    <scope>NUCLEOTIDE SEQUENCE [LARGE SCALE GENOMIC DNA]</scope>
    <source>
        <strain evidence="5 6">NBRC 12675</strain>
    </source>
</reference>
<protein>
    <recommendedName>
        <fullName evidence="3">Ribosome-binding factor A</fullName>
    </recommendedName>
</protein>
<comment type="similarity">
    <text evidence="3">Belongs to the RbfA family.</text>
</comment>
<dbReference type="InterPro" id="IPR000238">
    <property type="entry name" value="RbfA"/>
</dbReference>